<name>A0A3B0YUX1_9ZZZZ</name>
<dbReference type="PANTHER" id="PTHR42792:SF1">
    <property type="entry name" value="FLAGELLAR HOOK-ASSOCIATED PROTEIN 3"/>
    <property type="match status" value="1"/>
</dbReference>
<evidence type="ECO:0000259" key="2">
    <source>
        <dbReference type="Pfam" id="PF00669"/>
    </source>
</evidence>
<dbReference type="InterPro" id="IPR001492">
    <property type="entry name" value="Flagellin"/>
</dbReference>
<dbReference type="PANTHER" id="PTHR42792">
    <property type="entry name" value="FLAGELLIN"/>
    <property type="match status" value="1"/>
</dbReference>
<dbReference type="EMBL" id="UOFQ01000006">
    <property type="protein sequence ID" value="VAW84738.1"/>
    <property type="molecule type" value="Genomic_DNA"/>
</dbReference>
<gene>
    <name evidence="4" type="ORF">MNBD_GAMMA17-1546</name>
</gene>
<organism evidence="4">
    <name type="scientific">hydrothermal vent metagenome</name>
    <dbReference type="NCBI Taxonomy" id="652676"/>
    <lineage>
        <taxon>unclassified sequences</taxon>
        <taxon>metagenomes</taxon>
        <taxon>ecological metagenomes</taxon>
    </lineage>
</organism>
<keyword evidence="1" id="KW-0975">Bacterial flagellum</keyword>
<dbReference type="NCBIfam" id="TIGR02550">
    <property type="entry name" value="flagell_flgL"/>
    <property type="match status" value="1"/>
</dbReference>
<keyword evidence="4" id="KW-0966">Cell projection</keyword>
<evidence type="ECO:0000259" key="3">
    <source>
        <dbReference type="Pfam" id="PF00700"/>
    </source>
</evidence>
<evidence type="ECO:0000256" key="1">
    <source>
        <dbReference type="ARBA" id="ARBA00023143"/>
    </source>
</evidence>
<keyword evidence="4" id="KW-0282">Flagellum</keyword>
<accession>A0A3B0YUX1</accession>
<keyword evidence="4" id="KW-0969">Cilium</keyword>
<protein>
    <submittedName>
        <fullName evidence="4">Flagellar hook-associated protein FlgL</fullName>
    </submittedName>
</protein>
<evidence type="ECO:0000313" key="4">
    <source>
        <dbReference type="EMBL" id="VAW84738.1"/>
    </source>
</evidence>
<reference evidence="4" key="1">
    <citation type="submission" date="2018-06" db="EMBL/GenBank/DDBJ databases">
        <authorList>
            <person name="Zhirakovskaya E."/>
        </authorList>
    </citation>
    <scope>NUCLEOTIDE SEQUENCE</scope>
</reference>
<feature type="domain" description="Flagellin C-terminal" evidence="3">
    <location>
        <begin position="441"/>
        <end position="521"/>
    </location>
</feature>
<dbReference type="GO" id="GO:0009424">
    <property type="term" value="C:bacterial-type flagellum hook"/>
    <property type="evidence" value="ECO:0007669"/>
    <property type="project" value="InterPro"/>
</dbReference>
<dbReference type="GO" id="GO:0005198">
    <property type="term" value="F:structural molecule activity"/>
    <property type="evidence" value="ECO:0007669"/>
    <property type="project" value="InterPro"/>
</dbReference>
<dbReference type="AlphaFoldDB" id="A0A3B0YUX1"/>
<dbReference type="InterPro" id="IPR013384">
    <property type="entry name" value="Flagell_FlgL"/>
</dbReference>
<feature type="domain" description="Flagellin N-terminal" evidence="2">
    <location>
        <begin position="3"/>
        <end position="140"/>
    </location>
</feature>
<dbReference type="SUPFAM" id="SSF64518">
    <property type="entry name" value="Phase 1 flagellin"/>
    <property type="match status" value="1"/>
</dbReference>
<dbReference type="Pfam" id="PF00669">
    <property type="entry name" value="Flagellin_N"/>
    <property type="match status" value="1"/>
</dbReference>
<sequence>MRISTGQIQLSGLNRMLEQQAQLLRTQQQLSSQKRILTPADDPAASAKIVGLEQSLKVTEQFQVNIDFSRSRLELEEGVIAGIKNTLDRVREIAVQGNSSTLTNADRRTLATEVSQNLSELLGLANSRDAGGEYLFSGYQGHTQPFTATASGPYVYNGDDGQRSIQIGTNRQLAVTDSGTSAFREIRNGNGTFTTLDNQSNTGSGIIDPGSVSDPALIDGDTYTISFYTPSTATGSLTYNDDLTTPDNLDYTLEINGTTVYTTDEADVSPINTLDDLAIEINNASIATGVRAHVDNGALYLTNTAAPATPITITESMGGANDGGLDSMVGYFGSNLDGSGTPSVTTTVEAATEFYLVEDGTGNAEAFGSYTDGGSIGFNGIQTNIKGEPNLGDQFVISPSLNQGVFSTVRNLQDALEGIGSGTAEGSAQLNNAINRFFVDIDRAMDNFNGMRAQIGARMNALDSQQSLNEDSILRIKETVSELEDLDMIEAVTRLRQQEVALQAAQQSFVRIQGLSLFNFL</sequence>
<dbReference type="Pfam" id="PF00700">
    <property type="entry name" value="Flagellin_C"/>
    <property type="match status" value="1"/>
</dbReference>
<dbReference type="GO" id="GO:0071973">
    <property type="term" value="P:bacterial-type flagellum-dependent cell motility"/>
    <property type="evidence" value="ECO:0007669"/>
    <property type="project" value="InterPro"/>
</dbReference>
<dbReference type="InterPro" id="IPR001029">
    <property type="entry name" value="Flagellin_N"/>
</dbReference>
<dbReference type="InterPro" id="IPR046358">
    <property type="entry name" value="Flagellin_C"/>
</dbReference>
<dbReference type="Gene3D" id="1.20.1330.10">
    <property type="entry name" value="f41 fragment of flagellin, N-terminal domain"/>
    <property type="match status" value="2"/>
</dbReference>
<proteinExistence type="predicted"/>
<dbReference type="Gene3D" id="3.30.70.2120">
    <property type="match status" value="1"/>
</dbReference>